<feature type="domain" description="IclR-ED" evidence="5">
    <location>
        <begin position="83"/>
        <end position="265"/>
    </location>
</feature>
<organism evidence="6 7">
    <name type="scientific">Sphingomonas parapaucimobilis NBRC 15100</name>
    <dbReference type="NCBI Taxonomy" id="1219049"/>
    <lineage>
        <taxon>Bacteria</taxon>
        <taxon>Pseudomonadati</taxon>
        <taxon>Pseudomonadota</taxon>
        <taxon>Alphaproteobacteria</taxon>
        <taxon>Sphingomonadales</taxon>
        <taxon>Sphingomonadaceae</taxon>
        <taxon>Sphingomonas</taxon>
    </lineage>
</organism>
<dbReference type="InterPro" id="IPR036390">
    <property type="entry name" value="WH_DNA-bd_sf"/>
</dbReference>
<dbReference type="EMBL" id="BBPI01000035">
    <property type="protein sequence ID" value="GAM00607.1"/>
    <property type="molecule type" value="Genomic_DNA"/>
</dbReference>
<reference evidence="6 7" key="1">
    <citation type="submission" date="2014-11" db="EMBL/GenBank/DDBJ databases">
        <title>Whole genome shotgun sequence of Sphingomonas parapaucimobilis NBRC 15100.</title>
        <authorList>
            <person name="Katano-Makiyama Y."/>
            <person name="Hosoyama A."/>
            <person name="Hashimoto M."/>
            <person name="Hosoyama Y."/>
            <person name="Noguchi M."/>
            <person name="Numata M."/>
            <person name="Tsuchikane K."/>
            <person name="Hirakata S."/>
            <person name="Uohara A."/>
            <person name="Shimodaira J."/>
            <person name="Ohji S."/>
            <person name="Ichikawa N."/>
            <person name="Kimura A."/>
            <person name="Yamazoe A."/>
            <person name="Fujita N."/>
        </authorList>
    </citation>
    <scope>NUCLEOTIDE SEQUENCE [LARGE SCALE GENOMIC DNA]</scope>
    <source>
        <strain evidence="6 7">NBRC 15100</strain>
    </source>
</reference>
<evidence type="ECO:0000313" key="7">
    <source>
        <dbReference type="Proteomes" id="UP000032305"/>
    </source>
</evidence>
<protein>
    <submittedName>
        <fullName evidence="6">Putative IclR family transcriptional regulator</fullName>
    </submittedName>
</protein>
<feature type="domain" description="HTH iclR-type" evidence="4">
    <location>
        <begin position="20"/>
        <end position="82"/>
    </location>
</feature>
<evidence type="ECO:0000313" key="6">
    <source>
        <dbReference type="EMBL" id="GAM00607.1"/>
    </source>
</evidence>
<dbReference type="GO" id="GO:0003677">
    <property type="term" value="F:DNA binding"/>
    <property type="evidence" value="ECO:0007669"/>
    <property type="project" value="UniProtKB-KW"/>
</dbReference>
<dbReference type="InterPro" id="IPR005471">
    <property type="entry name" value="Tscrpt_reg_IclR_N"/>
</dbReference>
<evidence type="ECO:0000259" key="5">
    <source>
        <dbReference type="PROSITE" id="PS51078"/>
    </source>
</evidence>
<dbReference type="InterPro" id="IPR036388">
    <property type="entry name" value="WH-like_DNA-bd_sf"/>
</dbReference>
<evidence type="ECO:0000259" key="4">
    <source>
        <dbReference type="PROSITE" id="PS51077"/>
    </source>
</evidence>
<proteinExistence type="predicted"/>
<dbReference type="OrthoDB" id="6057486at2"/>
<dbReference type="PROSITE" id="PS51078">
    <property type="entry name" value="ICLR_ED"/>
    <property type="match status" value="1"/>
</dbReference>
<keyword evidence="3" id="KW-0804">Transcription</keyword>
<dbReference type="Pfam" id="PF01614">
    <property type="entry name" value="IclR_C"/>
    <property type="match status" value="1"/>
</dbReference>
<dbReference type="InterPro" id="IPR014757">
    <property type="entry name" value="Tscrpt_reg_IclR_C"/>
</dbReference>
<dbReference type="Pfam" id="PF09339">
    <property type="entry name" value="HTH_IclR"/>
    <property type="match status" value="1"/>
</dbReference>
<dbReference type="AlphaFoldDB" id="A0A0A1W5Z1"/>
<dbReference type="Gene3D" id="3.30.450.40">
    <property type="match status" value="1"/>
</dbReference>
<dbReference type="PANTHER" id="PTHR30136">
    <property type="entry name" value="HELIX-TURN-HELIX TRANSCRIPTIONAL REGULATOR, ICLR FAMILY"/>
    <property type="match status" value="1"/>
</dbReference>
<name>A0A0A1W5Z1_9SPHN</name>
<gene>
    <name evidence="6" type="ORF">SP5_035_00060</name>
</gene>
<accession>A0A0A1W5Z1</accession>
<dbReference type="PANTHER" id="PTHR30136:SF7">
    <property type="entry name" value="HTH-TYPE TRANSCRIPTIONAL REGULATOR KDGR-RELATED"/>
    <property type="match status" value="1"/>
</dbReference>
<dbReference type="eggNOG" id="COG1414">
    <property type="taxonomic scope" value="Bacteria"/>
</dbReference>
<keyword evidence="7" id="KW-1185">Reference proteome</keyword>
<keyword evidence="1" id="KW-0805">Transcription regulation</keyword>
<sequence length="279" mass="29482">MTGDGVKTSEGRTRKGSYAAPALDKAFLIIELLANHPGGMLVSEMATALGRSLGELFRIVVVMEEARYLEKSPVDDRYRVTYKFLDIAYRATPARQLTAAALPEMQSLALHVGQSCHLVVIEGGAGLVIAREENPGTRGFALRMGASIDIVTSCSGKVLLAFAAPAQLGRILDRAEAAQGRAIDRVSLAGELERVRVQGHGLRESPITRGVTDISAPIFGFGGDCMAALTIPFLESIDGSQQCSIAEATQILIATTARISQALGHRGDDAGDARPASHG</sequence>
<dbReference type="SUPFAM" id="SSF46785">
    <property type="entry name" value="Winged helix' DNA-binding domain"/>
    <property type="match status" value="1"/>
</dbReference>
<evidence type="ECO:0000256" key="1">
    <source>
        <dbReference type="ARBA" id="ARBA00023015"/>
    </source>
</evidence>
<comment type="caution">
    <text evidence="6">The sequence shown here is derived from an EMBL/GenBank/DDBJ whole genome shotgun (WGS) entry which is preliminary data.</text>
</comment>
<dbReference type="SUPFAM" id="SSF55781">
    <property type="entry name" value="GAF domain-like"/>
    <property type="match status" value="1"/>
</dbReference>
<evidence type="ECO:0000256" key="3">
    <source>
        <dbReference type="ARBA" id="ARBA00023163"/>
    </source>
</evidence>
<dbReference type="Gene3D" id="1.10.10.10">
    <property type="entry name" value="Winged helix-like DNA-binding domain superfamily/Winged helix DNA-binding domain"/>
    <property type="match status" value="1"/>
</dbReference>
<keyword evidence="2" id="KW-0238">DNA-binding</keyword>
<dbReference type="GO" id="GO:0003700">
    <property type="term" value="F:DNA-binding transcription factor activity"/>
    <property type="evidence" value="ECO:0007669"/>
    <property type="project" value="TreeGrafter"/>
</dbReference>
<dbReference type="PROSITE" id="PS51077">
    <property type="entry name" value="HTH_ICLR"/>
    <property type="match status" value="1"/>
</dbReference>
<dbReference type="Proteomes" id="UP000032305">
    <property type="component" value="Unassembled WGS sequence"/>
</dbReference>
<dbReference type="GO" id="GO:0045892">
    <property type="term" value="P:negative regulation of DNA-templated transcription"/>
    <property type="evidence" value="ECO:0007669"/>
    <property type="project" value="TreeGrafter"/>
</dbReference>
<evidence type="ECO:0000256" key="2">
    <source>
        <dbReference type="ARBA" id="ARBA00023125"/>
    </source>
</evidence>
<dbReference type="SMART" id="SM00346">
    <property type="entry name" value="HTH_ICLR"/>
    <property type="match status" value="1"/>
</dbReference>
<dbReference type="InterPro" id="IPR029016">
    <property type="entry name" value="GAF-like_dom_sf"/>
</dbReference>
<dbReference type="InterPro" id="IPR050707">
    <property type="entry name" value="HTH_MetabolicPath_Reg"/>
</dbReference>